<dbReference type="EMBL" id="STGW01000003">
    <property type="protein sequence ID" value="THV15899.1"/>
    <property type="molecule type" value="Genomic_DNA"/>
</dbReference>
<name>A0A4S8NL41_9ACTN</name>
<dbReference type="GO" id="GO:0003677">
    <property type="term" value="F:DNA binding"/>
    <property type="evidence" value="ECO:0007669"/>
    <property type="project" value="UniProtKB-KW"/>
</dbReference>
<keyword evidence="4" id="KW-0238">DNA-binding</keyword>
<dbReference type="Pfam" id="PF08281">
    <property type="entry name" value="Sigma70_r4_2"/>
    <property type="match status" value="1"/>
</dbReference>
<dbReference type="AlphaFoldDB" id="A0A4S8NL41"/>
<comment type="similarity">
    <text evidence="1">Belongs to the sigma-70 factor family. ECF subfamily.</text>
</comment>
<dbReference type="Proteomes" id="UP000307087">
    <property type="component" value="Unassembled WGS sequence"/>
</dbReference>
<evidence type="ECO:0000256" key="2">
    <source>
        <dbReference type="ARBA" id="ARBA00023015"/>
    </source>
</evidence>
<evidence type="ECO:0000313" key="9">
    <source>
        <dbReference type="Proteomes" id="UP000307087"/>
    </source>
</evidence>
<feature type="domain" description="RNA polymerase sigma factor 70 region 4 type 2" evidence="7">
    <location>
        <begin position="109"/>
        <end position="161"/>
    </location>
</feature>
<dbReference type="PANTHER" id="PTHR43133">
    <property type="entry name" value="RNA POLYMERASE ECF-TYPE SIGMA FACTO"/>
    <property type="match status" value="1"/>
</dbReference>
<dbReference type="NCBIfam" id="TIGR02983">
    <property type="entry name" value="SigE-fam_strep"/>
    <property type="match status" value="1"/>
</dbReference>
<dbReference type="PANTHER" id="PTHR43133:SF50">
    <property type="entry name" value="ECF RNA POLYMERASE SIGMA FACTOR SIGM"/>
    <property type="match status" value="1"/>
</dbReference>
<dbReference type="SUPFAM" id="SSF88659">
    <property type="entry name" value="Sigma3 and sigma4 domains of RNA polymerase sigma factors"/>
    <property type="match status" value="1"/>
</dbReference>
<evidence type="ECO:0000256" key="3">
    <source>
        <dbReference type="ARBA" id="ARBA00023082"/>
    </source>
</evidence>
<proteinExistence type="inferred from homology"/>
<evidence type="ECO:0000313" key="8">
    <source>
        <dbReference type="EMBL" id="THV15899.1"/>
    </source>
</evidence>
<dbReference type="Gene3D" id="1.10.10.10">
    <property type="entry name" value="Winged helix-like DNA-binding domain superfamily/Winged helix DNA-binding domain"/>
    <property type="match status" value="1"/>
</dbReference>
<organism evidence="8 9">
    <name type="scientific">Nocardioides caeni</name>
    <dbReference type="NCBI Taxonomy" id="574700"/>
    <lineage>
        <taxon>Bacteria</taxon>
        <taxon>Bacillati</taxon>
        <taxon>Actinomycetota</taxon>
        <taxon>Actinomycetes</taxon>
        <taxon>Propionibacteriales</taxon>
        <taxon>Nocardioidaceae</taxon>
        <taxon>Nocardioides</taxon>
    </lineage>
</organism>
<dbReference type="InterPro" id="IPR039425">
    <property type="entry name" value="RNA_pol_sigma-70-like"/>
</dbReference>
<keyword evidence="9" id="KW-1185">Reference proteome</keyword>
<protein>
    <submittedName>
        <fullName evidence="8">SigE family RNA polymerase sigma factor</fullName>
    </submittedName>
</protein>
<dbReference type="OrthoDB" id="3678480at2"/>
<gene>
    <name evidence="8" type="ORF">E9934_06065</name>
</gene>
<evidence type="ECO:0000259" key="6">
    <source>
        <dbReference type="Pfam" id="PF04542"/>
    </source>
</evidence>
<reference evidence="8 9" key="1">
    <citation type="journal article" date="2009" name="Int. J. Syst. Evol. Microbiol.">
        <title>Nocardioides caeni sp. nov., isolated from wastewater.</title>
        <authorList>
            <person name="Yoon J.H."/>
            <person name="Kang S.J."/>
            <person name="Park S."/>
            <person name="Kim W."/>
            <person name="Oh T.K."/>
        </authorList>
    </citation>
    <scope>NUCLEOTIDE SEQUENCE [LARGE SCALE GENOMIC DNA]</scope>
    <source>
        <strain evidence="8 9">DSM 23134</strain>
    </source>
</reference>
<evidence type="ECO:0000259" key="7">
    <source>
        <dbReference type="Pfam" id="PF08281"/>
    </source>
</evidence>
<dbReference type="InterPro" id="IPR013249">
    <property type="entry name" value="RNA_pol_sigma70_r4_t2"/>
</dbReference>
<dbReference type="InterPro" id="IPR014284">
    <property type="entry name" value="RNA_pol_sigma-70_dom"/>
</dbReference>
<dbReference type="InterPro" id="IPR007627">
    <property type="entry name" value="RNA_pol_sigma70_r2"/>
</dbReference>
<dbReference type="InterPro" id="IPR013325">
    <property type="entry name" value="RNA_pol_sigma_r2"/>
</dbReference>
<evidence type="ECO:0000256" key="5">
    <source>
        <dbReference type="ARBA" id="ARBA00023163"/>
    </source>
</evidence>
<dbReference type="NCBIfam" id="TIGR02937">
    <property type="entry name" value="sigma70-ECF"/>
    <property type="match status" value="1"/>
</dbReference>
<accession>A0A4S8NL41</accession>
<dbReference type="CDD" id="cd06171">
    <property type="entry name" value="Sigma70_r4"/>
    <property type="match status" value="1"/>
</dbReference>
<dbReference type="Pfam" id="PF04542">
    <property type="entry name" value="Sigma70_r2"/>
    <property type="match status" value="1"/>
</dbReference>
<dbReference type="RefSeq" id="WP_136561994.1">
    <property type="nucleotide sequence ID" value="NZ_BAABLS010000010.1"/>
</dbReference>
<feature type="domain" description="RNA polymerase sigma-70 region 2" evidence="6">
    <location>
        <begin position="25"/>
        <end position="84"/>
    </location>
</feature>
<dbReference type="Gene3D" id="1.10.1740.10">
    <property type="match status" value="1"/>
</dbReference>
<dbReference type="GO" id="GO:0006352">
    <property type="term" value="P:DNA-templated transcription initiation"/>
    <property type="evidence" value="ECO:0007669"/>
    <property type="project" value="InterPro"/>
</dbReference>
<evidence type="ECO:0000256" key="1">
    <source>
        <dbReference type="ARBA" id="ARBA00010641"/>
    </source>
</evidence>
<dbReference type="InterPro" id="IPR014325">
    <property type="entry name" value="RNA_pol_sigma-E_actinobac"/>
</dbReference>
<dbReference type="InterPro" id="IPR013324">
    <property type="entry name" value="RNA_pol_sigma_r3/r4-like"/>
</dbReference>
<sequence>MANPDTPRPAWHSFEDYVTARWAALFRTAHLLCGEAGAAEDLLQTTLVKVMTQWRRVERADSPDAYIRKMLLNELLGERRKGARRGARQHLLPVPTLTVDPSAASADRLDLWEQVQQLPPRQRAVLVLRYYEDLSEAEIASALGISAGTVKSQASAALRALRASQPQPTEEVS</sequence>
<evidence type="ECO:0000256" key="4">
    <source>
        <dbReference type="ARBA" id="ARBA00023125"/>
    </source>
</evidence>
<dbReference type="SUPFAM" id="SSF88946">
    <property type="entry name" value="Sigma2 domain of RNA polymerase sigma factors"/>
    <property type="match status" value="1"/>
</dbReference>
<dbReference type="InterPro" id="IPR036388">
    <property type="entry name" value="WH-like_DNA-bd_sf"/>
</dbReference>
<comment type="caution">
    <text evidence="8">The sequence shown here is derived from an EMBL/GenBank/DDBJ whole genome shotgun (WGS) entry which is preliminary data.</text>
</comment>
<dbReference type="GO" id="GO:0016987">
    <property type="term" value="F:sigma factor activity"/>
    <property type="evidence" value="ECO:0007669"/>
    <property type="project" value="UniProtKB-KW"/>
</dbReference>
<keyword evidence="2" id="KW-0805">Transcription regulation</keyword>
<keyword evidence="3" id="KW-0731">Sigma factor</keyword>
<keyword evidence="5" id="KW-0804">Transcription</keyword>